<protein>
    <submittedName>
        <fullName evidence="9">Membrane protein DedA with SNARE-associated domain</fullName>
    </submittedName>
</protein>
<dbReference type="PANTHER" id="PTHR42709:SF6">
    <property type="entry name" value="UNDECAPRENYL PHOSPHATE TRANSPORTER A"/>
    <property type="match status" value="1"/>
</dbReference>
<dbReference type="PANTHER" id="PTHR42709">
    <property type="entry name" value="ALKALINE PHOSPHATASE LIKE PROTEIN"/>
    <property type="match status" value="1"/>
</dbReference>
<feature type="transmembrane region" description="Helical" evidence="7">
    <location>
        <begin position="108"/>
        <end position="133"/>
    </location>
</feature>
<organism evidence="9 10">
    <name type="scientific">Baia soyae</name>
    <dbReference type="NCBI Taxonomy" id="1544746"/>
    <lineage>
        <taxon>Bacteria</taxon>
        <taxon>Bacillati</taxon>
        <taxon>Bacillota</taxon>
        <taxon>Bacilli</taxon>
        <taxon>Bacillales</taxon>
        <taxon>Thermoactinomycetaceae</taxon>
        <taxon>Baia</taxon>
    </lineage>
</organism>
<proteinExistence type="inferred from homology"/>
<comment type="similarity">
    <text evidence="2">Belongs to the DedA family.</text>
</comment>
<dbReference type="EMBL" id="SLXV01000041">
    <property type="protein sequence ID" value="TCP64277.1"/>
    <property type="molecule type" value="Genomic_DNA"/>
</dbReference>
<sequence>MEVWIMDFIEGLGDIGIFLLVALENISPPIPYVTVLTLSGFMVTETSLTFADVIIASTLGSVVGASILYYIGGMLKISLLERIVDRHGRALMLKKEDVSRGLHWFRSYGIWVIFFCRMIPFLRSFISIFAGVSRMKFGRFLLFTTLGSLIWNLALLILGFALGLEWGLVLGYLKIYDDVLLVLTCVLGAVFMIWYARRAWKLIVN</sequence>
<dbReference type="Proteomes" id="UP000294746">
    <property type="component" value="Unassembled WGS sequence"/>
</dbReference>
<evidence type="ECO:0000256" key="1">
    <source>
        <dbReference type="ARBA" id="ARBA00004651"/>
    </source>
</evidence>
<dbReference type="Pfam" id="PF09335">
    <property type="entry name" value="VTT_dom"/>
    <property type="match status" value="1"/>
</dbReference>
<dbReference type="InterPro" id="IPR051311">
    <property type="entry name" value="DedA_domain"/>
</dbReference>
<keyword evidence="4 7" id="KW-0812">Transmembrane</keyword>
<evidence type="ECO:0000256" key="4">
    <source>
        <dbReference type="ARBA" id="ARBA00022692"/>
    </source>
</evidence>
<feature type="transmembrane region" description="Helical" evidence="7">
    <location>
        <begin position="50"/>
        <end position="71"/>
    </location>
</feature>
<evidence type="ECO:0000256" key="2">
    <source>
        <dbReference type="ARBA" id="ARBA00010792"/>
    </source>
</evidence>
<gene>
    <name evidence="9" type="ORF">EDD57_1415</name>
</gene>
<dbReference type="RefSeq" id="WP_131849607.1">
    <property type="nucleotide sequence ID" value="NZ_SLXV01000041.1"/>
</dbReference>
<keyword evidence="3" id="KW-1003">Cell membrane</keyword>
<name>A0A4R2RPI3_9BACL</name>
<evidence type="ECO:0000256" key="7">
    <source>
        <dbReference type="SAM" id="Phobius"/>
    </source>
</evidence>
<evidence type="ECO:0000259" key="8">
    <source>
        <dbReference type="Pfam" id="PF09335"/>
    </source>
</evidence>
<reference evidence="9 10" key="1">
    <citation type="submission" date="2019-03" db="EMBL/GenBank/DDBJ databases">
        <title>Genomic Encyclopedia of Type Strains, Phase IV (KMG-IV): sequencing the most valuable type-strain genomes for metagenomic binning, comparative biology and taxonomic classification.</title>
        <authorList>
            <person name="Goeker M."/>
        </authorList>
    </citation>
    <scope>NUCLEOTIDE SEQUENCE [LARGE SCALE GENOMIC DNA]</scope>
    <source>
        <strain evidence="9 10">DSM 46831</strain>
    </source>
</reference>
<dbReference type="GO" id="GO:0005886">
    <property type="term" value="C:plasma membrane"/>
    <property type="evidence" value="ECO:0007669"/>
    <property type="project" value="UniProtKB-SubCell"/>
</dbReference>
<keyword evidence="6 7" id="KW-0472">Membrane</keyword>
<feature type="domain" description="VTT" evidence="8">
    <location>
        <begin position="30"/>
        <end position="159"/>
    </location>
</feature>
<evidence type="ECO:0000256" key="3">
    <source>
        <dbReference type="ARBA" id="ARBA00022475"/>
    </source>
</evidence>
<comment type="caution">
    <text evidence="9">The sequence shown here is derived from an EMBL/GenBank/DDBJ whole genome shotgun (WGS) entry which is preliminary data.</text>
</comment>
<accession>A0A4R2RPI3</accession>
<evidence type="ECO:0000313" key="9">
    <source>
        <dbReference type="EMBL" id="TCP64277.1"/>
    </source>
</evidence>
<dbReference type="InterPro" id="IPR032816">
    <property type="entry name" value="VTT_dom"/>
</dbReference>
<comment type="subcellular location">
    <subcellularLocation>
        <location evidence="1">Cell membrane</location>
        <topology evidence="1">Multi-pass membrane protein</topology>
    </subcellularLocation>
</comment>
<dbReference type="OrthoDB" id="9813426at2"/>
<dbReference type="AlphaFoldDB" id="A0A4R2RPI3"/>
<keyword evidence="5 7" id="KW-1133">Transmembrane helix</keyword>
<feature type="transmembrane region" description="Helical" evidence="7">
    <location>
        <begin position="15"/>
        <end position="38"/>
    </location>
</feature>
<evidence type="ECO:0000313" key="10">
    <source>
        <dbReference type="Proteomes" id="UP000294746"/>
    </source>
</evidence>
<feature type="transmembrane region" description="Helical" evidence="7">
    <location>
        <begin position="140"/>
        <end position="163"/>
    </location>
</feature>
<evidence type="ECO:0000256" key="6">
    <source>
        <dbReference type="ARBA" id="ARBA00023136"/>
    </source>
</evidence>
<evidence type="ECO:0000256" key="5">
    <source>
        <dbReference type="ARBA" id="ARBA00022989"/>
    </source>
</evidence>
<feature type="transmembrane region" description="Helical" evidence="7">
    <location>
        <begin position="175"/>
        <end position="196"/>
    </location>
</feature>
<keyword evidence="10" id="KW-1185">Reference proteome</keyword>